<dbReference type="InterPro" id="IPR000073">
    <property type="entry name" value="AB_hydrolase_1"/>
</dbReference>
<dbReference type="EMBL" id="PVTF01000002">
    <property type="protein sequence ID" value="PRY45233.1"/>
    <property type="molecule type" value="Genomic_DNA"/>
</dbReference>
<comment type="similarity">
    <text evidence="1">Belongs to the ABC transporter superfamily.</text>
</comment>
<keyword evidence="4 8" id="KW-0067">ATP-binding</keyword>
<accession>A0A2T0THV8</accession>
<dbReference type="SUPFAM" id="SSF52540">
    <property type="entry name" value="P-loop containing nucleoside triphosphate hydrolases"/>
    <property type="match status" value="1"/>
</dbReference>
<protein>
    <submittedName>
        <fullName evidence="8">ABC-2 type transport system ATP-binding protein</fullName>
    </submittedName>
</protein>
<dbReference type="PROSITE" id="PS50893">
    <property type="entry name" value="ABC_TRANSPORTER_2"/>
    <property type="match status" value="1"/>
</dbReference>
<dbReference type="SUPFAM" id="SSF53474">
    <property type="entry name" value="alpha/beta-Hydrolases"/>
    <property type="match status" value="1"/>
</dbReference>
<dbReference type="InterPro" id="IPR003439">
    <property type="entry name" value="ABC_transporter-like_ATP-bd"/>
</dbReference>
<comment type="caution">
    <text evidence="8">The sequence shown here is derived from an EMBL/GenBank/DDBJ whole genome shotgun (WGS) entry which is preliminary data.</text>
</comment>
<keyword evidence="3" id="KW-0547">Nucleotide-binding</keyword>
<dbReference type="AlphaFoldDB" id="A0A2T0THV8"/>
<dbReference type="Pfam" id="PF00561">
    <property type="entry name" value="Abhydrolase_1"/>
    <property type="match status" value="1"/>
</dbReference>
<gene>
    <name evidence="8" type="ORF">CLV43_102798</name>
</gene>
<dbReference type="RefSeq" id="WP_106186750.1">
    <property type="nucleotide sequence ID" value="NZ_PVTF01000002.1"/>
</dbReference>
<dbReference type="SMART" id="SM00382">
    <property type="entry name" value="AAA"/>
    <property type="match status" value="1"/>
</dbReference>
<feature type="domain" description="ABC transporter" evidence="7">
    <location>
        <begin position="629"/>
        <end position="857"/>
    </location>
</feature>
<dbReference type="Pfam" id="PF08530">
    <property type="entry name" value="PepX_C"/>
    <property type="match status" value="1"/>
</dbReference>
<proteinExistence type="inferred from homology"/>
<dbReference type="PANTHER" id="PTHR43335">
    <property type="entry name" value="ABC TRANSPORTER, ATP-BINDING PROTEIN"/>
    <property type="match status" value="1"/>
</dbReference>
<evidence type="ECO:0000313" key="9">
    <source>
        <dbReference type="Proteomes" id="UP000239494"/>
    </source>
</evidence>
<name>A0A2T0THV8_9PSEU</name>
<dbReference type="PROSITE" id="PS00211">
    <property type="entry name" value="ABC_TRANSPORTER_1"/>
    <property type="match status" value="1"/>
</dbReference>
<dbReference type="Gene3D" id="3.40.50.1820">
    <property type="entry name" value="alpha/beta hydrolase"/>
    <property type="match status" value="1"/>
</dbReference>
<reference evidence="8 9" key="1">
    <citation type="submission" date="2018-03" db="EMBL/GenBank/DDBJ databases">
        <title>Genomic Encyclopedia of Archaeal and Bacterial Type Strains, Phase II (KMG-II): from individual species to whole genera.</title>
        <authorList>
            <person name="Goeker M."/>
        </authorList>
    </citation>
    <scope>NUCLEOTIDE SEQUENCE [LARGE SCALE GENOMIC DNA]</scope>
    <source>
        <strain evidence="8 9">DSM 44720</strain>
    </source>
</reference>
<feature type="transmembrane region" description="Helical" evidence="6">
    <location>
        <begin position="590"/>
        <end position="612"/>
    </location>
</feature>
<evidence type="ECO:0000259" key="7">
    <source>
        <dbReference type="PROSITE" id="PS50893"/>
    </source>
</evidence>
<dbReference type="InterPro" id="IPR003593">
    <property type="entry name" value="AAA+_ATPase"/>
</dbReference>
<sequence length="926" mass="96294">MKIRWQVTRSRGRLVALGAVVAVLLGATAVWVSHGDPATSAVRVEEGFVEVPAAPGSADRVSLETSLFLPERTPAPAVLLAHGFGGDKHSVDTDARELAEAGFVVQSYSARGFGRSSGRIGLNGPDAEVADARLLVDRLAARSDVVLDGPGDPRIAVSGASYGGSLSLLLAGTDPRIDALVPVITYNDLAQGLLPNAASVQDVADGTPAPGAFAPGGVFKSSWGGFLYSMGLDSEASARDRVEPIAAQRDTDLGSVCGRFTDDVCRAWTEVATTGTMSERTLRLLATLSPSSVTASIKVPTLLVQGEQDTLFGLDHADANARQISAAGGDVQVVWFAGGHDGAYPDAKLRGRIVDWLRFRLSATGKNPFGAFEYDVQGGITPEGTPSVRTVRADSYPGMHHGSTRRERFRLDGDEQVVIAPPGGLPAAISGMPALNGRLGQTPWMASLFSMDLPGQQATFTSPPVDAQLLAAGAATVRLRVSAVGPPGEGVLFVKLYDKDPNGTRTLPGNAVAPVHLPPLPADGSPVEVDVALAGIVRPFEHGHELQISVATTDQTYRTPTAPASYRVSLAGPVDVPVVPAVPVESSLPVAQFAGIGAVLAAVALLAVVAAVRRRHRRDVDPELLDTPLVIEGLTKAYPGGVTAVDGLSFRVERGQVLGLLGPNGAGKTTTLRMLMGLITPTGGTIRVFGSLVSPGAPVLSRIGSFVESAGFLPHLSGVENLRTYWAATGRPDDEAHLDEALEIAGLGDAVHRRVKTYSQGMRQRLAIAQAMLGLPDLLVLDEPANGLDPPQIHAMRDVLRRYAATGRTVLVSSHLLAEVEQTATHVVVVHHGHVIAAGTVDEIASAGGASSFTVDQPRLAALALDTVPGVSDVDVDGDEVHAVLNGVPCGDAVAALVAAGVSVERAGPRRRLEDAFLQLVGEGSS</sequence>
<dbReference type="Pfam" id="PF00005">
    <property type="entry name" value="ABC_tran"/>
    <property type="match status" value="1"/>
</dbReference>
<keyword evidence="6" id="KW-0472">Membrane</keyword>
<dbReference type="GO" id="GO:0016887">
    <property type="term" value="F:ATP hydrolysis activity"/>
    <property type="evidence" value="ECO:0007669"/>
    <property type="project" value="InterPro"/>
</dbReference>
<dbReference type="InterPro" id="IPR029058">
    <property type="entry name" value="AB_hydrolase_fold"/>
</dbReference>
<evidence type="ECO:0000256" key="2">
    <source>
        <dbReference type="ARBA" id="ARBA00022448"/>
    </source>
</evidence>
<dbReference type="GO" id="GO:0008239">
    <property type="term" value="F:dipeptidyl-peptidase activity"/>
    <property type="evidence" value="ECO:0007669"/>
    <property type="project" value="InterPro"/>
</dbReference>
<keyword evidence="9" id="KW-1185">Reference proteome</keyword>
<dbReference type="SUPFAM" id="SSF49785">
    <property type="entry name" value="Galactose-binding domain-like"/>
    <property type="match status" value="1"/>
</dbReference>
<dbReference type="SMART" id="SM00939">
    <property type="entry name" value="PepX_C"/>
    <property type="match status" value="1"/>
</dbReference>
<evidence type="ECO:0000313" key="8">
    <source>
        <dbReference type="EMBL" id="PRY45233.1"/>
    </source>
</evidence>
<evidence type="ECO:0000256" key="3">
    <source>
        <dbReference type="ARBA" id="ARBA00022741"/>
    </source>
</evidence>
<evidence type="ECO:0000256" key="5">
    <source>
        <dbReference type="SAM" id="MobiDB-lite"/>
    </source>
</evidence>
<evidence type="ECO:0000256" key="4">
    <source>
        <dbReference type="ARBA" id="ARBA00022840"/>
    </source>
</evidence>
<dbReference type="PANTHER" id="PTHR43335:SF4">
    <property type="entry name" value="ABC TRANSPORTER, ATP-BINDING PROTEIN"/>
    <property type="match status" value="1"/>
</dbReference>
<dbReference type="OrthoDB" id="9804819at2"/>
<dbReference type="Gene3D" id="2.60.120.260">
    <property type="entry name" value="Galactose-binding domain-like"/>
    <property type="match status" value="1"/>
</dbReference>
<keyword evidence="6" id="KW-1133">Transmembrane helix</keyword>
<dbReference type="InterPro" id="IPR017871">
    <property type="entry name" value="ABC_transporter-like_CS"/>
</dbReference>
<evidence type="ECO:0000256" key="1">
    <source>
        <dbReference type="ARBA" id="ARBA00005417"/>
    </source>
</evidence>
<dbReference type="InterPro" id="IPR013736">
    <property type="entry name" value="Xaa-Pro_dipept_C"/>
</dbReference>
<dbReference type="GO" id="GO:0005524">
    <property type="term" value="F:ATP binding"/>
    <property type="evidence" value="ECO:0007669"/>
    <property type="project" value="UniProtKB-KW"/>
</dbReference>
<keyword evidence="6" id="KW-0812">Transmembrane</keyword>
<dbReference type="Gene3D" id="3.40.50.300">
    <property type="entry name" value="P-loop containing nucleotide triphosphate hydrolases"/>
    <property type="match status" value="1"/>
</dbReference>
<evidence type="ECO:0000256" key="6">
    <source>
        <dbReference type="SAM" id="Phobius"/>
    </source>
</evidence>
<dbReference type="InterPro" id="IPR027417">
    <property type="entry name" value="P-loop_NTPase"/>
</dbReference>
<dbReference type="InterPro" id="IPR008979">
    <property type="entry name" value="Galactose-bd-like_sf"/>
</dbReference>
<dbReference type="Proteomes" id="UP000239494">
    <property type="component" value="Unassembled WGS sequence"/>
</dbReference>
<organism evidence="8 9">
    <name type="scientific">Umezawaea tangerina</name>
    <dbReference type="NCBI Taxonomy" id="84725"/>
    <lineage>
        <taxon>Bacteria</taxon>
        <taxon>Bacillati</taxon>
        <taxon>Actinomycetota</taxon>
        <taxon>Actinomycetes</taxon>
        <taxon>Pseudonocardiales</taxon>
        <taxon>Pseudonocardiaceae</taxon>
        <taxon>Umezawaea</taxon>
    </lineage>
</organism>
<keyword evidence="2" id="KW-0813">Transport</keyword>
<feature type="region of interest" description="Disordered" evidence="5">
    <location>
        <begin position="383"/>
        <end position="404"/>
    </location>
</feature>